<evidence type="ECO:0000256" key="3">
    <source>
        <dbReference type="ARBA" id="ARBA00022801"/>
    </source>
</evidence>
<dbReference type="PANTHER" id="PTHR21661:SF35">
    <property type="entry name" value="EPOXIDE HYDROLASE"/>
    <property type="match status" value="1"/>
</dbReference>
<dbReference type="InterPro" id="IPR016292">
    <property type="entry name" value="Epoxide_hydrolase"/>
</dbReference>
<evidence type="ECO:0000259" key="5">
    <source>
        <dbReference type="Pfam" id="PF06441"/>
    </source>
</evidence>
<keyword evidence="2" id="KW-0058">Aromatic hydrocarbons catabolism</keyword>
<dbReference type="Proteomes" id="UP001212997">
    <property type="component" value="Unassembled WGS sequence"/>
</dbReference>
<dbReference type="PANTHER" id="PTHR21661">
    <property type="entry name" value="EPOXIDE HYDROLASE 1-RELATED"/>
    <property type="match status" value="1"/>
</dbReference>
<dbReference type="GO" id="GO:0097176">
    <property type="term" value="P:epoxide metabolic process"/>
    <property type="evidence" value="ECO:0007669"/>
    <property type="project" value="TreeGrafter"/>
</dbReference>
<organism evidence="6 7">
    <name type="scientific">Meripilus lineatus</name>
    <dbReference type="NCBI Taxonomy" id="2056292"/>
    <lineage>
        <taxon>Eukaryota</taxon>
        <taxon>Fungi</taxon>
        <taxon>Dikarya</taxon>
        <taxon>Basidiomycota</taxon>
        <taxon>Agaricomycotina</taxon>
        <taxon>Agaricomycetes</taxon>
        <taxon>Polyporales</taxon>
        <taxon>Meripilaceae</taxon>
        <taxon>Meripilus</taxon>
    </lineage>
</organism>
<accession>A0AAD5YFH4</accession>
<dbReference type="PRINTS" id="PR00412">
    <property type="entry name" value="EPOXHYDRLASE"/>
</dbReference>
<keyword evidence="7" id="KW-1185">Reference proteome</keyword>
<dbReference type="InterPro" id="IPR010497">
    <property type="entry name" value="Epoxide_hydro_N"/>
</dbReference>
<dbReference type="InterPro" id="IPR000639">
    <property type="entry name" value="Epox_hydrolase-like"/>
</dbReference>
<keyword evidence="3" id="KW-0378">Hydrolase</keyword>
<comment type="caution">
    <text evidence="6">The sequence shown here is derived from an EMBL/GenBank/DDBJ whole genome shotgun (WGS) entry which is preliminary data.</text>
</comment>
<evidence type="ECO:0000256" key="4">
    <source>
        <dbReference type="PIRSR" id="PIRSR001112-1"/>
    </source>
</evidence>
<dbReference type="GO" id="GO:0004301">
    <property type="term" value="F:epoxide hydrolase activity"/>
    <property type="evidence" value="ECO:0007669"/>
    <property type="project" value="TreeGrafter"/>
</dbReference>
<evidence type="ECO:0000313" key="6">
    <source>
        <dbReference type="EMBL" id="KAJ3485838.1"/>
    </source>
</evidence>
<feature type="active site" description="Proton donor" evidence="4">
    <location>
        <position position="269"/>
    </location>
</feature>
<dbReference type="Gene3D" id="3.40.50.1820">
    <property type="entry name" value="alpha/beta hydrolase"/>
    <property type="match status" value="2"/>
</dbReference>
<dbReference type="InterPro" id="IPR029058">
    <property type="entry name" value="AB_hydrolase_fold"/>
</dbReference>
<dbReference type="Pfam" id="PF06441">
    <property type="entry name" value="EHN"/>
    <property type="match status" value="1"/>
</dbReference>
<sequence>MAEKPFKIDVPNSEVELLRKKLELARLPDELDEAGWKYGAPLTDVKNLVERWKTFDWKKYEEKINELPMYTRDIEVDTFGALNIHYIHQKSEVETAIPLLFIHGWPGHFLEVQRILPLLVASSSEHPSFHVVALSLPNFGFSEGTKKKGFSVPQYVEVGHKLMLALGYNEYVTQGGDWGGIPYSEREKAGLALRQKFWQEGTGYFAIQSTQPQTLGASLADSPVGLLAWIYEKLFKGTDGYPWTEDEVLQWVSIYWFSRAGPAASVRIYYEAIKHNHFFCNATSSIPLGISYFPKEVVSEGPRSWARTIGNVVFEAEHDSGGHFAAFEKPNELAGDLRRMFGKGGPAFGVVSGKNGYA</sequence>
<dbReference type="PIRSF" id="PIRSF001112">
    <property type="entry name" value="Epoxide_hydrolase"/>
    <property type="match status" value="1"/>
</dbReference>
<dbReference type="EMBL" id="JANAWD010000140">
    <property type="protein sequence ID" value="KAJ3485838.1"/>
    <property type="molecule type" value="Genomic_DNA"/>
</dbReference>
<dbReference type="SUPFAM" id="SSF53474">
    <property type="entry name" value="alpha/beta-Hydrolases"/>
    <property type="match status" value="1"/>
</dbReference>
<evidence type="ECO:0000256" key="1">
    <source>
        <dbReference type="ARBA" id="ARBA00010088"/>
    </source>
</evidence>
<dbReference type="AlphaFoldDB" id="A0AAD5YFH4"/>
<name>A0AAD5YFH4_9APHY</name>
<proteinExistence type="inferred from homology"/>
<evidence type="ECO:0000313" key="7">
    <source>
        <dbReference type="Proteomes" id="UP001212997"/>
    </source>
</evidence>
<protein>
    <recommendedName>
        <fullName evidence="5">Epoxide hydrolase N-terminal domain-containing protein</fullName>
    </recommendedName>
</protein>
<gene>
    <name evidence="6" type="ORF">NLI96_g4665</name>
</gene>
<feature type="active site" description="Nucleophile" evidence="4">
    <location>
        <position position="177"/>
    </location>
</feature>
<comment type="similarity">
    <text evidence="1">Belongs to the peptidase S33 family.</text>
</comment>
<feature type="active site" description="Proton acceptor" evidence="4">
    <location>
        <position position="323"/>
    </location>
</feature>
<feature type="domain" description="Epoxide hydrolase N-terminal" evidence="5">
    <location>
        <begin position="4"/>
        <end position="112"/>
    </location>
</feature>
<evidence type="ECO:0000256" key="2">
    <source>
        <dbReference type="ARBA" id="ARBA00022797"/>
    </source>
</evidence>
<reference evidence="6" key="1">
    <citation type="submission" date="2022-07" db="EMBL/GenBank/DDBJ databases">
        <title>Genome Sequence of Physisporinus lineatus.</title>
        <authorList>
            <person name="Buettner E."/>
        </authorList>
    </citation>
    <scope>NUCLEOTIDE SEQUENCE</scope>
    <source>
        <strain evidence="6">VT162</strain>
    </source>
</reference>